<dbReference type="AlphaFoldDB" id="A0A1V0TL83"/>
<keyword evidence="2" id="KW-1185">Reference proteome</keyword>
<dbReference type="KEGG" id="sgv:B1H19_05370"/>
<dbReference type="EMBL" id="CP020569">
    <property type="protein sequence ID" value="ARF53687.1"/>
    <property type="molecule type" value="Genomic_DNA"/>
</dbReference>
<protein>
    <recommendedName>
        <fullName evidence="3">Integrase</fullName>
    </recommendedName>
</protein>
<dbReference type="Proteomes" id="UP000192726">
    <property type="component" value="Chromosome"/>
</dbReference>
<proteinExistence type="predicted"/>
<dbReference type="STRING" id="553510.B1H19_05370"/>
<gene>
    <name evidence="1" type="ORF">B1H19_05370</name>
</gene>
<evidence type="ECO:0008006" key="3">
    <source>
        <dbReference type="Google" id="ProtNLM"/>
    </source>
</evidence>
<reference evidence="1 2" key="1">
    <citation type="submission" date="2017-04" db="EMBL/GenBank/DDBJ databases">
        <title>Complete Genome Sequence of Streptomyces gilvosporeus F607, a Capable Producer of Natamycin.</title>
        <authorList>
            <person name="Zong G."/>
            <person name="Zhong C."/>
            <person name="Fu J."/>
            <person name="Qin R."/>
            <person name="Cao G."/>
        </authorList>
    </citation>
    <scope>NUCLEOTIDE SEQUENCE [LARGE SCALE GENOMIC DNA]</scope>
    <source>
        <strain evidence="1 2">F607</strain>
    </source>
</reference>
<accession>A0A1V0TL83</accession>
<organism evidence="1 2">
    <name type="scientific">Streptomyces gilvosporeus</name>
    <dbReference type="NCBI Taxonomy" id="553510"/>
    <lineage>
        <taxon>Bacteria</taxon>
        <taxon>Bacillati</taxon>
        <taxon>Actinomycetota</taxon>
        <taxon>Actinomycetes</taxon>
        <taxon>Kitasatosporales</taxon>
        <taxon>Streptomycetaceae</taxon>
        <taxon>Streptomyces</taxon>
    </lineage>
</organism>
<sequence>MTSAIALPTSRPAPEPDIYVLPARLTRGKATRGPRFSEDVWDLKEFLPRARRAGSRIDFRAFEAGEQRQTAKEYIYSRLRRASGRYYRPMKPTSVNVEVYRLTKLFRDLRVVGISNLADVELTNLDALLALWKQSGLHNTVAMVNTLKHVSAHGPFLSHDRLSLVPWPHRSAQQVAGWKQTNRENTTPRIPEEVMRPFLAAALFYVQIASGDLLAAQRELTRLKSELPTGRTRPGSVRQRLDAFIAGRRAEGRGLPSLPLQLFHNAPGAEIRDGVVQAPNLKMIQLLISSHGLHHYRQRIVAAGNELGWEVGGIPVTMSPWPATGKPWHPGLSRHTVFTEINHLRIACWVVIAYLSGMRDDETGRSCI</sequence>
<name>A0A1V0TL83_9ACTN</name>
<evidence type="ECO:0000313" key="1">
    <source>
        <dbReference type="EMBL" id="ARF53687.1"/>
    </source>
</evidence>
<evidence type="ECO:0000313" key="2">
    <source>
        <dbReference type="Proteomes" id="UP000192726"/>
    </source>
</evidence>